<keyword evidence="5 11" id="KW-0347">Helicase</keyword>
<keyword evidence="3 11" id="KW-0547">Nucleotide-binding</keyword>
<evidence type="ECO:0000256" key="5">
    <source>
        <dbReference type="ARBA" id="ARBA00022806"/>
    </source>
</evidence>
<gene>
    <name evidence="16" type="ORF">A0U93_03005</name>
</gene>
<feature type="compositionally biased region" description="Basic and acidic residues" evidence="12">
    <location>
        <begin position="446"/>
        <end position="468"/>
    </location>
</feature>
<dbReference type="GO" id="GO:0003724">
    <property type="term" value="F:RNA helicase activity"/>
    <property type="evidence" value="ECO:0007669"/>
    <property type="project" value="UniProtKB-EC"/>
</dbReference>
<feature type="domain" description="Helicase C-terminal" evidence="14">
    <location>
        <begin position="258"/>
        <end position="419"/>
    </location>
</feature>
<dbReference type="PROSITE" id="PS51194">
    <property type="entry name" value="HELICASE_CTER"/>
    <property type="match status" value="1"/>
</dbReference>
<dbReference type="AlphaFoldDB" id="A0A1U9KTV3"/>
<dbReference type="InterPro" id="IPR050079">
    <property type="entry name" value="DEAD_box_RNA_helicase"/>
</dbReference>
<dbReference type="SUPFAM" id="SSF52540">
    <property type="entry name" value="P-loop containing nucleoside triphosphate hydrolases"/>
    <property type="match status" value="1"/>
</dbReference>
<feature type="compositionally biased region" description="Basic and acidic residues" evidence="12">
    <location>
        <begin position="20"/>
        <end position="38"/>
    </location>
</feature>
<feature type="domain" description="Helicase ATP-binding" evidence="13">
    <location>
        <begin position="74"/>
        <end position="247"/>
    </location>
</feature>
<dbReference type="GO" id="GO:0009266">
    <property type="term" value="P:response to temperature stimulus"/>
    <property type="evidence" value="ECO:0007669"/>
    <property type="project" value="UniProtKB-ARBA"/>
</dbReference>
<accession>A0A1U9KTV3</accession>
<evidence type="ECO:0000256" key="1">
    <source>
        <dbReference type="ARBA" id="ARBA00012552"/>
    </source>
</evidence>
<dbReference type="GO" id="GO:0003676">
    <property type="term" value="F:nucleic acid binding"/>
    <property type="evidence" value="ECO:0007669"/>
    <property type="project" value="InterPro"/>
</dbReference>
<evidence type="ECO:0000259" key="15">
    <source>
        <dbReference type="PROSITE" id="PS51195"/>
    </source>
</evidence>
<dbReference type="Proteomes" id="UP000188604">
    <property type="component" value="Chromosome"/>
</dbReference>
<dbReference type="EMBL" id="CP014691">
    <property type="protein sequence ID" value="AQS89233.1"/>
    <property type="molecule type" value="Genomic_DNA"/>
</dbReference>
<dbReference type="PANTHER" id="PTHR47959:SF13">
    <property type="entry name" value="ATP-DEPENDENT RNA HELICASE RHLE"/>
    <property type="match status" value="1"/>
</dbReference>
<comment type="similarity">
    <text evidence="7 11">Belongs to the DEAD box helicase family.</text>
</comment>
<evidence type="ECO:0000256" key="7">
    <source>
        <dbReference type="ARBA" id="ARBA00038437"/>
    </source>
</evidence>
<dbReference type="InterPro" id="IPR011545">
    <property type="entry name" value="DEAD/DEAH_box_helicase_dom"/>
</dbReference>
<dbReference type="InterPro" id="IPR044742">
    <property type="entry name" value="DEAD/DEAH_RhlB"/>
</dbReference>
<evidence type="ECO:0000256" key="4">
    <source>
        <dbReference type="ARBA" id="ARBA00022801"/>
    </source>
</evidence>
<evidence type="ECO:0000256" key="12">
    <source>
        <dbReference type="SAM" id="MobiDB-lite"/>
    </source>
</evidence>
<dbReference type="SMART" id="SM00487">
    <property type="entry name" value="DEXDc"/>
    <property type="match status" value="1"/>
</dbReference>
<dbReference type="PROSITE" id="PS51192">
    <property type="entry name" value="HELICASE_ATP_BIND_1"/>
    <property type="match status" value="1"/>
</dbReference>
<dbReference type="STRING" id="320497.A0U93_03005"/>
<evidence type="ECO:0000256" key="6">
    <source>
        <dbReference type="ARBA" id="ARBA00022840"/>
    </source>
</evidence>
<feature type="region of interest" description="Disordered" evidence="12">
    <location>
        <begin position="1"/>
        <end position="45"/>
    </location>
</feature>
<feature type="domain" description="DEAD-box RNA helicase Q" evidence="15">
    <location>
        <begin position="43"/>
        <end position="71"/>
    </location>
</feature>
<feature type="region of interest" description="Disordered" evidence="12">
    <location>
        <begin position="418"/>
        <end position="524"/>
    </location>
</feature>
<dbReference type="CDD" id="cd18787">
    <property type="entry name" value="SF2_C_DEAD"/>
    <property type="match status" value="1"/>
</dbReference>
<feature type="compositionally biased region" description="Basic residues" evidence="12">
    <location>
        <begin position="430"/>
        <end position="445"/>
    </location>
</feature>
<name>A0A1U9KTV3_9PROT</name>
<dbReference type="GO" id="GO:0016787">
    <property type="term" value="F:hydrolase activity"/>
    <property type="evidence" value="ECO:0007669"/>
    <property type="project" value="UniProtKB-KW"/>
</dbReference>
<sequence length="524" mass="58274">MRPKPVPETEDVDAPVVASEHLEDTPSKDIETVEEKTDSVSLPPFSELGLSEPIMRAISSMGYERPTPIQAAAIPVVLSGRDVLGVAQTGTGKTASFTLPMLELLSGSRARARMPRSLILEPTRELALQVAENFKSYGQHLRLSHALLIGGESMADQRAVLNQGVDVLIATPGRLLDLFERGGLLLTQARLLVIDEADRMLDMGFIPDIERIVGFLPTDRQTLFFSATMAPEIRKLADAFLRTPEEITVARAASVAATIEEALLVVDEHDKRRTLRKLLRHEDVQNAIVFCNRKRDVDVLYKSLHKHHFAVGHLHGDLPQSVRSSTLERFKNGELKILVCSDVAARGIDISGLSHVFNFDLPFHAEDYVHRIGRTGRAGKLGHAYSLATPFQHNLLEAIEKLTHKTIAQPVIDGIETLPWADPDAEPPRRDHRRKNDRKHDKRRTRHDDARREDSRTETQAQHPEKPSRRAPAPVAPAAHFDHDAPATGFGSETPAFMLLPRRTPNRVSEPDRQGPVQHRGESA</sequence>
<protein>
    <recommendedName>
        <fullName evidence="9">DEAD-box ATP-dependent RNA helicase RhpA</fullName>
        <ecNumber evidence="1">3.6.4.13</ecNumber>
    </recommendedName>
</protein>
<evidence type="ECO:0000256" key="2">
    <source>
        <dbReference type="ARBA" id="ARBA00022490"/>
    </source>
</evidence>
<organism evidence="16 17">
    <name type="scientific">Neoasaia chiangmaiensis</name>
    <dbReference type="NCBI Taxonomy" id="320497"/>
    <lineage>
        <taxon>Bacteria</taxon>
        <taxon>Pseudomonadati</taxon>
        <taxon>Pseudomonadota</taxon>
        <taxon>Alphaproteobacteria</taxon>
        <taxon>Acetobacterales</taxon>
        <taxon>Acetobacteraceae</taxon>
        <taxon>Neoasaia</taxon>
    </lineage>
</organism>
<dbReference type="Pfam" id="PF00271">
    <property type="entry name" value="Helicase_C"/>
    <property type="match status" value="1"/>
</dbReference>
<evidence type="ECO:0000313" key="17">
    <source>
        <dbReference type="Proteomes" id="UP000188604"/>
    </source>
</evidence>
<dbReference type="InterPro" id="IPR000629">
    <property type="entry name" value="RNA-helicase_DEAD-box_CS"/>
</dbReference>
<dbReference type="PANTHER" id="PTHR47959">
    <property type="entry name" value="ATP-DEPENDENT RNA HELICASE RHLE-RELATED"/>
    <property type="match status" value="1"/>
</dbReference>
<keyword evidence="2" id="KW-0963">Cytoplasm</keyword>
<evidence type="ECO:0000256" key="10">
    <source>
        <dbReference type="PROSITE-ProRule" id="PRU00552"/>
    </source>
</evidence>
<dbReference type="GO" id="GO:0005524">
    <property type="term" value="F:ATP binding"/>
    <property type="evidence" value="ECO:0007669"/>
    <property type="project" value="UniProtKB-KW"/>
</dbReference>
<dbReference type="EC" id="3.6.4.13" evidence="1"/>
<feature type="short sequence motif" description="Q motif" evidence="10">
    <location>
        <begin position="43"/>
        <end position="71"/>
    </location>
</feature>
<dbReference type="Pfam" id="PF00270">
    <property type="entry name" value="DEAD"/>
    <property type="match status" value="1"/>
</dbReference>
<dbReference type="Gene3D" id="3.40.50.300">
    <property type="entry name" value="P-loop containing nucleotide triphosphate hydrolases"/>
    <property type="match status" value="2"/>
</dbReference>
<keyword evidence="17" id="KW-1185">Reference proteome</keyword>
<dbReference type="KEGG" id="nch:A0U93_03005"/>
<dbReference type="SMART" id="SM00490">
    <property type="entry name" value="HELICc"/>
    <property type="match status" value="1"/>
</dbReference>
<dbReference type="FunFam" id="3.40.50.300:FF:000108">
    <property type="entry name" value="ATP-dependent RNA helicase RhlE"/>
    <property type="match status" value="1"/>
</dbReference>
<dbReference type="GO" id="GO:0042255">
    <property type="term" value="P:ribosome assembly"/>
    <property type="evidence" value="ECO:0007669"/>
    <property type="project" value="UniProtKB-ARBA"/>
</dbReference>
<dbReference type="InterPro" id="IPR014001">
    <property type="entry name" value="Helicase_ATP-bd"/>
</dbReference>
<evidence type="ECO:0000256" key="11">
    <source>
        <dbReference type="RuleBase" id="RU000492"/>
    </source>
</evidence>
<reference evidence="16 17" key="1">
    <citation type="submission" date="2016-03" db="EMBL/GenBank/DDBJ databases">
        <title>Acetic acid bacteria sequencing.</title>
        <authorList>
            <person name="Brandt J."/>
            <person name="Jakob F."/>
            <person name="Vogel R.F."/>
        </authorList>
    </citation>
    <scope>NUCLEOTIDE SEQUENCE [LARGE SCALE GENOMIC DNA]</scope>
    <source>
        <strain evidence="16 17">NBRC 101099</strain>
    </source>
</reference>
<evidence type="ECO:0000256" key="3">
    <source>
        <dbReference type="ARBA" id="ARBA00022741"/>
    </source>
</evidence>
<comment type="catalytic activity">
    <reaction evidence="8">
        <text>ATP + H2O = ADP + phosphate + H(+)</text>
        <dbReference type="Rhea" id="RHEA:13065"/>
        <dbReference type="ChEBI" id="CHEBI:15377"/>
        <dbReference type="ChEBI" id="CHEBI:15378"/>
        <dbReference type="ChEBI" id="CHEBI:30616"/>
        <dbReference type="ChEBI" id="CHEBI:43474"/>
        <dbReference type="ChEBI" id="CHEBI:456216"/>
        <dbReference type="EC" id="3.6.4.13"/>
    </reaction>
</comment>
<feature type="compositionally biased region" description="Basic and acidic residues" evidence="12">
    <location>
        <begin position="509"/>
        <end position="524"/>
    </location>
</feature>
<proteinExistence type="inferred from homology"/>
<evidence type="ECO:0000256" key="9">
    <source>
        <dbReference type="ARBA" id="ARBA00074363"/>
    </source>
</evidence>
<dbReference type="InterPro" id="IPR014014">
    <property type="entry name" value="RNA_helicase_DEAD_Q_motif"/>
</dbReference>
<dbReference type="PROSITE" id="PS51195">
    <property type="entry name" value="Q_MOTIF"/>
    <property type="match status" value="1"/>
</dbReference>
<keyword evidence="4 11" id="KW-0378">Hydrolase</keyword>
<keyword evidence="6 11" id="KW-0067">ATP-binding</keyword>
<dbReference type="CDD" id="cd00268">
    <property type="entry name" value="DEADc"/>
    <property type="match status" value="1"/>
</dbReference>
<dbReference type="PROSITE" id="PS00039">
    <property type="entry name" value="DEAD_ATP_HELICASE"/>
    <property type="match status" value="1"/>
</dbReference>
<evidence type="ECO:0000259" key="13">
    <source>
        <dbReference type="PROSITE" id="PS51192"/>
    </source>
</evidence>
<dbReference type="GO" id="GO:0005829">
    <property type="term" value="C:cytosol"/>
    <property type="evidence" value="ECO:0007669"/>
    <property type="project" value="TreeGrafter"/>
</dbReference>
<dbReference type="InterPro" id="IPR027417">
    <property type="entry name" value="P-loop_NTPase"/>
</dbReference>
<evidence type="ECO:0000313" key="16">
    <source>
        <dbReference type="EMBL" id="AQS89233.1"/>
    </source>
</evidence>
<dbReference type="InterPro" id="IPR001650">
    <property type="entry name" value="Helicase_C-like"/>
</dbReference>
<evidence type="ECO:0000259" key="14">
    <source>
        <dbReference type="PROSITE" id="PS51194"/>
    </source>
</evidence>
<evidence type="ECO:0000256" key="8">
    <source>
        <dbReference type="ARBA" id="ARBA00047984"/>
    </source>
</evidence>